<keyword evidence="2" id="KW-0378">Hydrolase</keyword>
<dbReference type="GO" id="GO:0016787">
    <property type="term" value="F:hydrolase activity"/>
    <property type="evidence" value="ECO:0007669"/>
    <property type="project" value="UniProtKB-KW"/>
</dbReference>
<dbReference type="Pfam" id="PF12697">
    <property type="entry name" value="Abhydrolase_6"/>
    <property type="match status" value="1"/>
</dbReference>
<dbReference type="AlphaFoldDB" id="A0A840X1E4"/>
<evidence type="ECO:0000313" key="2">
    <source>
        <dbReference type="EMBL" id="MBB5516574.1"/>
    </source>
</evidence>
<evidence type="ECO:0000313" key="3">
    <source>
        <dbReference type="Proteomes" id="UP000553766"/>
    </source>
</evidence>
<dbReference type="Gene3D" id="3.40.50.1820">
    <property type="entry name" value="alpha/beta hydrolase"/>
    <property type="match status" value="1"/>
</dbReference>
<keyword evidence="3" id="KW-1185">Reference proteome</keyword>
<sequence>MKMVLKIVIGVLAVLILVLLFGPREPDDGDLSFSPDSIGADVDEYLIWAETPFNDITEGVEKQVIWANPETREKTDLALVYVHGFSATAQEIRPVPDRVAEALGANLYFTRLTGHGRDGDALAAASVLDWRNDLAEAMEIGRRIGERVVLIGTSSGGTMATLAADDPRMNADLAGVILVSPNFKVANPAAALLTLPFARQWVPIVAGAERSWEGYNDDHRRYWTQRYPTVATLPMAASVRAANAVAFAAIEEPVLMIFSEDDTVIDHSRTVEVAGEWGGEVTLVRVDPTELDDPDAHVIAGDILSPSQTDGVVATMVAWLERL</sequence>
<comment type="caution">
    <text evidence="2">The sequence shown here is derived from an EMBL/GenBank/DDBJ whole genome shotgun (WGS) entry which is preliminary data.</text>
</comment>
<dbReference type="EMBL" id="JACIJS010000007">
    <property type="protein sequence ID" value="MBB5516574.1"/>
    <property type="molecule type" value="Genomic_DNA"/>
</dbReference>
<accession>A0A840X1E4</accession>
<evidence type="ECO:0000259" key="1">
    <source>
        <dbReference type="Pfam" id="PF12697"/>
    </source>
</evidence>
<dbReference type="InterPro" id="IPR029058">
    <property type="entry name" value="AB_hydrolase_fold"/>
</dbReference>
<proteinExistence type="predicted"/>
<dbReference type="SUPFAM" id="SSF53474">
    <property type="entry name" value="alpha/beta-Hydrolases"/>
    <property type="match status" value="1"/>
</dbReference>
<gene>
    <name evidence="2" type="ORF">FHS89_002605</name>
</gene>
<dbReference type="RefSeq" id="WP_184012300.1">
    <property type="nucleotide sequence ID" value="NZ_JACIJS010000007.1"/>
</dbReference>
<dbReference type="InterPro" id="IPR000073">
    <property type="entry name" value="AB_hydrolase_1"/>
</dbReference>
<dbReference type="Proteomes" id="UP000553766">
    <property type="component" value="Unassembled WGS sequence"/>
</dbReference>
<reference evidence="2 3" key="1">
    <citation type="submission" date="2020-08" db="EMBL/GenBank/DDBJ databases">
        <title>Genomic Encyclopedia of Type Strains, Phase IV (KMG-IV): sequencing the most valuable type-strain genomes for metagenomic binning, comparative biology and taxonomic classification.</title>
        <authorList>
            <person name="Goeker M."/>
        </authorList>
    </citation>
    <scope>NUCLEOTIDE SEQUENCE [LARGE SCALE GENOMIC DNA]</scope>
    <source>
        <strain evidence="2 3">DSM 103377</strain>
    </source>
</reference>
<name>A0A840X1E4_9RHOB</name>
<feature type="domain" description="AB hydrolase-1" evidence="1">
    <location>
        <begin position="79"/>
        <end position="267"/>
    </location>
</feature>
<protein>
    <submittedName>
        <fullName evidence="2">Alpha-beta hydrolase superfamily lysophospholipase</fullName>
    </submittedName>
</protein>
<organism evidence="2 3">
    <name type="scientific">Rubricella aquisinus</name>
    <dbReference type="NCBI Taxonomy" id="2028108"/>
    <lineage>
        <taxon>Bacteria</taxon>
        <taxon>Pseudomonadati</taxon>
        <taxon>Pseudomonadota</taxon>
        <taxon>Alphaproteobacteria</taxon>
        <taxon>Rhodobacterales</taxon>
        <taxon>Paracoccaceae</taxon>
        <taxon>Rubricella</taxon>
    </lineage>
</organism>